<organism evidence="10 11">
    <name type="scientific">Spinacia oleracea</name>
    <name type="common">Spinach</name>
    <dbReference type="NCBI Taxonomy" id="3562"/>
    <lineage>
        <taxon>Eukaryota</taxon>
        <taxon>Viridiplantae</taxon>
        <taxon>Streptophyta</taxon>
        <taxon>Embryophyta</taxon>
        <taxon>Tracheophyta</taxon>
        <taxon>Spermatophyta</taxon>
        <taxon>Magnoliopsida</taxon>
        <taxon>eudicotyledons</taxon>
        <taxon>Gunneridae</taxon>
        <taxon>Pentapetalae</taxon>
        <taxon>Caryophyllales</taxon>
        <taxon>Chenopodiaceae</taxon>
        <taxon>Chenopodioideae</taxon>
        <taxon>Anserineae</taxon>
        <taxon>Spinacia</taxon>
    </lineage>
</organism>
<dbReference type="InterPro" id="IPR036396">
    <property type="entry name" value="Cyt_P450_sf"/>
</dbReference>
<dbReference type="PANTHER" id="PTHR47944">
    <property type="entry name" value="CYTOCHROME P450 98A9"/>
    <property type="match status" value="1"/>
</dbReference>
<gene>
    <name evidence="11" type="primary">LOC110802832</name>
</gene>
<evidence type="ECO:0000256" key="1">
    <source>
        <dbReference type="ARBA" id="ARBA00001971"/>
    </source>
</evidence>
<dbReference type="GeneID" id="110802832"/>
<accession>A0A9R0JCG6</accession>
<evidence type="ECO:0000256" key="7">
    <source>
        <dbReference type="ARBA" id="ARBA00023033"/>
    </source>
</evidence>
<evidence type="ECO:0000256" key="3">
    <source>
        <dbReference type="ARBA" id="ARBA00022617"/>
    </source>
</evidence>
<dbReference type="InterPro" id="IPR017972">
    <property type="entry name" value="Cyt_P450_CS"/>
</dbReference>
<comment type="cofactor">
    <cofactor evidence="1 8">
        <name>heme</name>
        <dbReference type="ChEBI" id="CHEBI:30413"/>
    </cofactor>
</comment>
<keyword evidence="5 9" id="KW-0560">Oxidoreductase</keyword>
<evidence type="ECO:0000256" key="6">
    <source>
        <dbReference type="ARBA" id="ARBA00023004"/>
    </source>
</evidence>
<dbReference type="Pfam" id="PF00067">
    <property type="entry name" value="p450"/>
    <property type="match status" value="1"/>
</dbReference>
<dbReference type="CDD" id="cd11075">
    <property type="entry name" value="CYP77_89"/>
    <property type="match status" value="1"/>
</dbReference>
<dbReference type="GO" id="GO:0020037">
    <property type="term" value="F:heme binding"/>
    <property type="evidence" value="ECO:0007669"/>
    <property type="project" value="InterPro"/>
</dbReference>
<dbReference type="PANTHER" id="PTHR47944:SF19">
    <property type="entry name" value="CYTOCHROME P450 77A4"/>
    <property type="match status" value="1"/>
</dbReference>
<feature type="binding site" description="axial binding residue" evidence="8">
    <location>
        <position position="457"/>
    </location>
    <ligand>
        <name>heme</name>
        <dbReference type="ChEBI" id="CHEBI:30413"/>
    </ligand>
    <ligandPart>
        <name>Fe</name>
        <dbReference type="ChEBI" id="CHEBI:18248"/>
    </ligandPart>
</feature>
<dbReference type="SUPFAM" id="SSF48264">
    <property type="entry name" value="Cytochrome P450"/>
    <property type="match status" value="1"/>
</dbReference>
<dbReference type="InterPro" id="IPR001128">
    <property type="entry name" value="Cyt_P450"/>
</dbReference>
<evidence type="ECO:0000256" key="9">
    <source>
        <dbReference type="RuleBase" id="RU000461"/>
    </source>
</evidence>
<dbReference type="GO" id="GO:0005506">
    <property type="term" value="F:iron ion binding"/>
    <property type="evidence" value="ECO:0007669"/>
    <property type="project" value="InterPro"/>
</dbReference>
<evidence type="ECO:0000256" key="5">
    <source>
        <dbReference type="ARBA" id="ARBA00023002"/>
    </source>
</evidence>
<proteinExistence type="inferred from homology"/>
<name>A0A9R0JCG6_SPIOL</name>
<dbReference type="AlphaFoldDB" id="A0A9R0JCG6"/>
<evidence type="ECO:0000256" key="4">
    <source>
        <dbReference type="ARBA" id="ARBA00022723"/>
    </source>
</evidence>
<dbReference type="KEGG" id="soe:110802832"/>
<keyword evidence="10" id="KW-1185">Reference proteome</keyword>
<dbReference type="RefSeq" id="XP_021863990.2">
    <property type="nucleotide sequence ID" value="XM_022008298.2"/>
</dbReference>
<dbReference type="InterPro" id="IPR002401">
    <property type="entry name" value="Cyt_P450_E_grp-I"/>
</dbReference>
<keyword evidence="6 8" id="KW-0408">Iron</keyword>
<evidence type="ECO:0000313" key="10">
    <source>
        <dbReference type="Proteomes" id="UP000813463"/>
    </source>
</evidence>
<sequence length="512" mass="57858">MEFLDMLLLLLATIFLPLGFRRWFTTIKGPKNLPPGPPGWPIVGYLFHFILQRRPFVYVIRDLRKIYGPIFTIQMGQKTFVILTDAKLIHEALVQRGTLFANRPDESPTRWIFSFGKCDINSAKYGPLWRALRRNFTTELVGSARVKQCGWVRKWALENHMGRVKEEAQEKGYVEVMSQCRLTICSILICLCFGAKLSDEYAKNIDSVFKEVLRMPLPKLPDFLPILTPLVARGQLRRAKELRRKQMEIIGPLVQARKAFVESGENPKSSSLHMESPVGAAYVDSLFSLDIPERPGGLGEEALVTLCSEVINGGTDTSATVVEWALFHLVLDQRAQHELYKEIVEVVGENGVVTEDDLEKMPFLNAIIKETLRRHPPTHLLLSHAATEDAVLGGYTIPKDANLEIYTPWVTQDPALWTDPEEFQPERFLPGGEGYEVDWTGNRGVRMIPFGAGRRICPAWSLGIVHVGLLLARMVHAFKWVPFPGSQPDPTETFAFTMVMKNPLKAVILPRS</sequence>
<evidence type="ECO:0000256" key="2">
    <source>
        <dbReference type="ARBA" id="ARBA00010617"/>
    </source>
</evidence>
<reference evidence="10" key="1">
    <citation type="journal article" date="2021" name="Nat. Commun.">
        <title>Genomic analyses provide insights into spinach domestication and the genetic basis of agronomic traits.</title>
        <authorList>
            <person name="Cai X."/>
            <person name="Sun X."/>
            <person name="Xu C."/>
            <person name="Sun H."/>
            <person name="Wang X."/>
            <person name="Ge C."/>
            <person name="Zhang Z."/>
            <person name="Wang Q."/>
            <person name="Fei Z."/>
            <person name="Jiao C."/>
            <person name="Wang Q."/>
        </authorList>
    </citation>
    <scope>NUCLEOTIDE SEQUENCE [LARGE SCALE GENOMIC DNA]</scope>
    <source>
        <strain evidence="10">cv. Varoflay</strain>
    </source>
</reference>
<dbReference type="PRINTS" id="PR00385">
    <property type="entry name" value="P450"/>
</dbReference>
<protein>
    <submittedName>
        <fullName evidence="11">Cytochrome P450 77A4-like</fullName>
    </submittedName>
</protein>
<dbReference type="GO" id="GO:0004497">
    <property type="term" value="F:monooxygenase activity"/>
    <property type="evidence" value="ECO:0007669"/>
    <property type="project" value="UniProtKB-KW"/>
</dbReference>
<keyword evidence="4 8" id="KW-0479">Metal-binding</keyword>
<dbReference type="PROSITE" id="PS00086">
    <property type="entry name" value="CYTOCHROME_P450"/>
    <property type="match status" value="1"/>
</dbReference>
<dbReference type="Proteomes" id="UP000813463">
    <property type="component" value="Chromosome 1"/>
</dbReference>
<comment type="similarity">
    <text evidence="2 9">Belongs to the cytochrome P450 family.</text>
</comment>
<evidence type="ECO:0000256" key="8">
    <source>
        <dbReference type="PIRSR" id="PIRSR602401-1"/>
    </source>
</evidence>
<evidence type="ECO:0000313" key="11">
    <source>
        <dbReference type="RefSeq" id="XP_021863990.2"/>
    </source>
</evidence>
<keyword evidence="7 9" id="KW-0503">Monooxygenase</keyword>
<dbReference type="GO" id="GO:0016705">
    <property type="term" value="F:oxidoreductase activity, acting on paired donors, with incorporation or reduction of molecular oxygen"/>
    <property type="evidence" value="ECO:0007669"/>
    <property type="project" value="InterPro"/>
</dbReference>
<dbReference type="PRINTS" id="PR00463">
    <property type="entry name" value="EP450I"/>
</dbReference>
<keyword evidence="3 8" id="KW-0349">Heme</keyword>
<dbReference type="Gene3D" id="1.10.630.10">
    <property type="entry name" value="Cytochrome P450"/>
    <property type="match status" value="1"/>
</dbReference>
<reference evidence="11" key="2">
    <citation type="submission" date="2025-08" db="UniProtKB">
        <authorList>
            <consortium name="RefSeq"/>
        </authorList>
    </citation>
    <scope>IDENTIFICATION</scope>
    <source>
        <tissue evidence="11">Leaf</tissue>
    </source>
</reference>